<feature type="domain" description="Ketosynthase family 3 (KS3)" evidence="17">
    <location>
        <begin position="4"/>
        <end position="406"/>
    </location>
</feature>
<dbReference type="Pfam" id="PF00109">
    <property type="entry name" value="ketoacyl-synt"/>
    <property type="match status" value="1"/>
</dbReference>
<keyword evidence="10 14" id="KW-0012">Acyltransferase</keyword>
<evidence type="ECO:0000256" key="2">
    <source>
        <dbReference type="ARBA" id="ARBA00008467"/>
    </source>
</evidence>
<dbReference type="RefSeq" id="WP_007032943.1">
    <property type="nucleotide sequence ID" value="NZ_AOHO01000068.1"/>
</dbReference>
<feature type="active site" description="For beta-ketoacyl synthase activity" evidence="15">
    <location>
        <position position="163"/>
    </location>
</feature>
<keyword evidence="7" id="KW-0276">Fatty acid metabolism</keyword>
<accession>M2Y095</accession>
<evidence type="ECO:0000256" key="13">
    <source>
        <dbReference type="ARBA" id="ARBA00047659"/>
    </source>
</evidence>
<name>M2Y095_9PSEU</name>
<keyword evidence="6 14" id="KW-0808">Transferase</keyword>
<comment type="function">
    <text evidence="11 14">Involved in the type II fatty acid elongation cycle. Catalyzes the elongation of a wide range of acyl-ACP by the addition of two carbons from malonyl-ACP to an acyl acceptor. Can efficiently catalyze the conversion of palmitoleoyl-ACP (cis-hexadec-9-enoyl-ACP) to cis-vaccenoyl-ACP (cis-octadec-11-enoyl-ACP), an essential step in the thermal regulation of fatty acid composition.</text>
</comment>
<evidence type="ECO:0000256" key="10">
    <source>
        <dbReference type="ARBA" id="ARBA00023315"/>
    </source>
</evidence>
<proteinExistence type="inferred from homology"/>
<dbReference type="NCBIfam" id="NF005589">
    <property type="entry name" value="PRK07314.1"/>
    <property type="match status" value="1"/>
</dbReference>
<comment type="similarity">
    <text evidence="2 14 16">Belongs to the thiolase-like superfamily. Beta-ketoacyl-ACP synthases family.</text>
</comment>
<dbReference type="PATRIC" id="fig|1284240.4.peg.5197"/>
<evidence type="ECO:0000256" key="9">
    <source>
        <dbReference type="ARBA" id="ARBA00023160"/>
    </source>
</evidence>
<dbReference type="FunFam" id="3.40.47.10:FF:000029">
    <property type="entry name" value="3-oxoacyl-[acyl-carrier-protein] synthase 1"/>
    <property type="match status" value="1"/>
</dbReference>
<dbReference type="SMART" id="SM00825">
    <property type="entry name" value="PKS_KS"/>
    <property type="match status" value="1"/>
</dbReference>
<evidence type="ECO:0000256" key="16">
    <source>
        <dbReference type="RuleBase" id="RU003694"/>
    </source>
</evidence>
<dbReference type="OrthoDB" id="9808669at2"/>
<dbReference type="PANTHER" id="PTHR11712">
    <property type="entry name" value="POLYKETIDE SYNTHASE-RELATED"/>
    <property type="match status" value="1"/>
</dbReference>
<comment type="catalytic activity">
    <reaction evidence="13 14">
        <text>a fatty acyl-[ACP] + malonyl-[ACP] + H(+) = a 3-oxoacyl-[ACP] + holo-[ACP] + CO2</text>
        <dbReference type="Rhea" id="RHEA:22836"/>
        <dbReference type="Rhea" id="RHEA-COMP:9623"/>
        <dbReference type="Rhea" id="RHEA-COMP:9685"/>
        <dbReference type="Rhea" id="RHEA-COMP:9916"/>
        <dbReference type="Rhea" id="RHEA-COMP:14125"/>
        <dbReference type="ChEBI" id="CHEBI:15378"/>
        <dbReference type="ChEBI" id="CHEBI:16526"/>
        <dbReference type="ChEBI" id="CHEBI:64479"/>
        <dbReference type="ChEBI" id="CHEBI:78449"/>
        <dbReference type="ChEBI" id="CHEBI:78776"/>
        <dbReference type="ChEBI" id="CHEBI:138651"/>
    </reaction>
</comment>
<evidence type="ECO:0000256" key="3">
    <source>
        <dbReference type="ARBA" id="ARBA00012356"/>
    </source>
</evidence>
<evidence type="ECO:0000313" key="18">
    <source>
        <dbReference type="EMBL" id="EME54945.1"/>
    </source>
</evidence>
<evidence type="ECO:0000256" key="8">
    <source>
        <dbReference type="ARBA" id="ARBA00023098"/>
    </source>
</evidence>
<dbReference type="InterPro" id="IPR017568">
    <property type="entry name" value="3-oxoacyl-ACP_synth-2"/>
</dbReference>
<keyword evidence="8" id="KW-0443">Lipid metabolism</keyword>
<dbReference type="PROSITE" id="PS00606">
    <property type="entry name" value="KS3_1"/>
    <property type="match status" value="1"/>
</dbReference>
<dbReference type="Proteomes" id="UP000054226">
    <property type="component" value="Unassembled WGS sequence"/>
</dbReference>
<gene>
    <name evidence="18" type="ORF">H074_25582</name>
</gene>
<dbReference type="EC" id="2.3.1.179" evidence="3 14"/>
<protein>
    <recommendedName>
        <fullName evidence="4 14">3-oxoacyl-[acyl-carrier-protein] synthase 2</fullName>
        <ecNumber evidence="3 14">2.3.1.179</ecNumber>
    </recommendedName>
</protein>
<dbReference type="PROSITE" id="PS52004">
    <property type="entry name" value="KS3_2"/>
    <property type="match status" value="1"/>
</dbReference>
<keyword evidence="9 14" id="KW-0275">Fatty acid biosynthesis</keyword>
<sequence>MTPPFAAAVTGIGLVTPAGIGVSESWNYVLKGESVAAIDPELADLPVDFSCRVPGFDPVAVVGPKQSWRMDRVQMLSIAAARQAIEDAGLSADGWDDARVGVVVGTGLGGMATLESQHSVMQEKGAGKISALALPMFLINMAAGQLAIELGARGPNLTVSTACASGATAIGVARDLLRSGAVDVVVAGGVDAGVTPMTVAAFAKMNALSTRRSDPRTASRPFDADRDGFVIAEGAGMVVLETEDHARARGARVRGRVVGYGASADAHHVTAPDPQGGGAERAIRAALADADMATADVQYINAHGTSTRLNDLVEASTIKRVFGTRPAVSSTKGAIGHTLGAAGAIEAIYSVLALEHGVVPPTANLVTPDPKIDLDLVGSPRDGAYQVAVSNSFGFGGANAVLVLAS</sequence>
<dbReference type="PANTHER" id="PTHR11712:SF347">
    <property type="entry name" value="BETA KETOACYL-ACYL CARRIER PROTEIN SYNTHASE"/>
    <property type="match status" value="1"/>
</dbReference>
<dbReference type="CDD" id="cd00834">
    <property type="entry name" value="KAS_I_II"/>
    <property type="match status" value="1"/>
</dbReference>
<dbReference type="SUPFAM" id="SSF53901">
    <property type="entry name" value="Thiolase-like"/>
    <property type="match status" value="1"/>
</dbReference>
<dbReference type="InterPro" id="IPR014030">
    <property type="entry name" value="Ketoacyl_synth_N"/>
</dbReference>
<comment type="caution">
    <text evidence="18">The sequence shown here is derived from an EMBL/GenBank/DDBJ whole genome shotgun (WGS) entry which is preliminary data.</text>
</comment>
<comment type="catalytic activity">
    <reaction evidence="12 14">
        <text>(9Z)-hexadecenoyl-[ACP] + malonyl-[ACP] + H(+) = 3-oxo-(11Z)-octadecenoyl-[ACP] + holo-[ACP] + CO2</text>
        <dbReference type="Rhea" id="RHEA:55040"/>
        <dbReference type="Rhea" id="RHEA-COMP:9623"/>
        <dbReference type="Rhea" id="RHEA-COMP:9685"/>
        <dbReference type="Rhea" id="RHEA-COMP:10800"/>
        <dbReference type="Rhea" id="RHEA-COMP:14074"/>
        <dbReference type="ChEBI" id="CHEBI:15378"/>
        <dbReference type="ChEBI" id="CHEBI:16526"/>
        <dbReference type="ChEBI" id="CHEBI:64479"/>
        <dbReference type="ChEBI" id="CHEBI:78449"/>
        <dbReference type="ChEBI" id="CHEBI:83989"/>
        <dbReference type="ChEBI" id="CHEBI:138538"/>
        <dbReference type="EC" id="2.3.1.179"/>
    </reaction>
</comment>
<comment type="pathway">
    <text evidence="1 14">Lipid metabolism; fatty acid biosynthesis.</text>
</comment>
<dbReference type="EMBL" id="AOHO01000068">
    <property type="protein sequence ID" value="EME54945.1"/>
    <property type="molecule type" value="Genomic_DNA"/>
</dbReference>
<evidence type="ECO:0000256" key="7">
    <source>
        <dbReference type="ARBA" id="ARBA00022832"/>
    </source>
</evidence>
<dbReference type="Gene3D" id="3.40.47.10">
    <property type="match status" value="2"/>
</dbReference>
<dbReference type="FunFam" id="3.40.47.10:FF:000018">
    <property type="entry name" value="3-oxoacyl-[acyl-carrier-protein] synthase 2"/>
    <property type="match status" value="1"/>
</dbReference>
<dbReference type="InterPro" id="IPR014031">
    <property type="entry name" value="Ketoacyl_synth_C"/>
</dbReference>
<dbReference type="NCBIfam" id="TIGR03150">
    <property type="entry name" value="fabF"/>
    <property type="match status" value="1"/>
</dbReference>
<evidence type="ECO:0000256" key="15">
    <source>
        <dbReference type="PIRSR" id="PIRSR000447-1"/>
    </source>
</evidence>
<dbReference type="GO" id="GO:0004315">
    <property type="term" value="F:3-oxoacyl-[acyl-carrier-protein] synthase activity"/>
    <property type="evidence" value="ECO:0007669"/>
    <property type="project" value="UniProtKB-UniRule"/>
</dbReference>
<keyword evidence="5 14" id="KW-0444">Lipid biosynthesis</keyword>
<evidence type="ECO:0000256" key="11">
    <source>
        <dbReference type="ARBA" id="ARBA00024006"/>
    </source>
</evidence>
<dbReference type="InterPro" id="IPR000794">
    <property type="entry name" value="Beta-ketoacyl_synthase"/>
</dbReference>
<evidence type="ECO:0000259" key="17">
    <source>
        <dbReference type="PROSITE" id="PS52004"/>
    </source>
</evidence>
<keyword evidence="19" id="KW-1185">Reference proteome</keyword>
<dbReference type="PIRSF" id="PIRSF000447">
    <property type="entry name" value="KAS_II"/>
    <property type="match status" value="1"/>
</dbReference>
<dbReference type="Pfam" id="PF02801">
    <property type="entry name" value="Ketoacyl-synt_C"/>
    <property type="match status" value="1"/>
</dbReference>
<evidence type="ECO:0000256" key="14">
    <source>
        <dbReference type="PIRNR" id="PIRNR000447"/>
    </source>
</evidence>
<reference evidence="18 19" key="1">
    <citation type="journal article" date="2013" name="Genome Announc.">
        <title>Draft Genome Sequence of Amycolatopsis decaplanina Strain DSM 44594T.</title>
        <authorList>
            <person name="Kaur N."/>
            <person name="Kumar S."/>
            <person name="Bala M."/>
            <person name="Raghava G.P."/>
            <person name="Mayilraj S."/>
        </authorList>
    </citation>
    <scope>NUCLEOTIDE SEQUENCE [LARGE SCALE GENOMIC DNA]</scope>
    <source>
        <strain evidence="18 19">DSM 44594</strain>
    </source>
</reference>
<organism evidence="18 19">
    <name type="scientific">Amycolatopsis decaplanina DSM 44594</name>
    <dbReference type="NCBI Taxonomy" id="1284240"/>
    <lineage>
        <taxon>Bacteria</taxon>
        <taxon>Bacillati</taxon>
        <taxon>Actinomycetota</taxon>
        <taxon>Actinomycetes</taxon>
        <taxon>Pseudonocardiales</taxon>
        <taxon>Pseudonocardiaceae</taxon>
        <taxon>Amycolatopsis</taxon>
    </lineage>
</organism>
<dbReference type="GO" id="GO:0030497">
    <property type="term" value="P:fatty acid elongation"/>
    <property type="evidence" value="ECO:0007669"/>
    <property type="project" value="UniProtKB-ARBA"/>
</dbReference>
<dbReference type="InterPro" id="IPR016039">
    <property type="entry name" value="Thiolase-like"/>
</dbReference>
<evidence type="ECO:0000256" key="12">
    <source>
        <dbReference type="ARBA" id="ARBA00047318"/>
    </source>
</evidence>
<evidence type="ECO:0000256" key="4">
    <source>
        <dbReference type="ARBA" id="ARBA00014657"/>
    </source>
</evidence>
<dbReference type="UniPathway" id="UPA00094"/>
<dbReference type="InterPro" id="IPR020841">
    <property type="entry name" value="PKS_Beta-ketoAc_synthase_dom"/>
</dbReference>
<dbReference type="InterPro" id="IPR018201">
    <property type="entry name" value="Ketoacyl_synth_AS"/>
</dbReference>
<evidence type="ECO:0000256" key="1">
    <source>
        <dbReference type="ARBA" id="ARBA00005194"/>
    </source>
</evidence>
<dbReference type="AlphaFoldDB" id="M2Y095"/>
<evidence type="ECO:0000256" key="5">
    <source>
        <dbReference type="ARBA" id="ARBA00022516"/>
    </source>
</evidence>
<evidence type="ECO:0000256" key="6">
    <source>
        <dbReference type="ARBA" id="ARBA00022679"/>
    </source>
</evidence>
<evidence type="ECO:0000313" key="19">
    <source>
        <dbReference type="Proteomes" id="UP000054226"/>
    </source>
</evidence>